<dbReference type="GO" id="GO:0016740">
    <property type="term" value="F:transferase activity"/>
    <property type="evidence" value="ECO:0007669"/>
    <property type="project" value="UniProtKB-KW"/>
</dbReference>
<sequence>MRVFLRTLPAMNTRLSLLVPGIDEAAGDALARDVAAVLGAQERTMSRFGRDAELARVNLLAGETSVRLSEQLCAILVECRQHWLRTGGAFDITLGAINDNWRGGSAATPPAGWDHVDLDQDRRRIAFRLPGLRLDLGGIGKGIALRAVRTCMSSRGIEHALVSFGESSIIAIGAEPGASAWQIGIGDRVDATRSVGGFALRDAAMSTSGAARGMPHLIDPHTRQAVGIDRQLSIACTCPVDAEVLSTALIATPVAERPQILRRYPPARAIEFAWRAEGAHGSEERIWSHAA</sequence>
<dbReference type="eggNOG" id="COG1477">
    <property type="taxonomic scope" value="Bacteria"/>
</dbReference>
<dbReference type="PANTHER" id="PTHR30040">
    <property type="entry name" value="THIAMINE BIOSYNTHESIS LIPOPROTEIN APBE"/>
    <property type="match status" value="1"/>
</dbReference>
<dbReference type="InterPro" id="IPR024932">
    <property type="entry name" value="ApbE"/>
</dbReference>
<evidence type="ECO:0000256" key="1">
    <source>
        <dbReference type="ARBA" id="ARBA00001946"/>
    </source>
</evidence>
<dbReference type="KEGG" id="ssan:NX02_06480"/>
<dbReference type="PATRIC" id="fig|1123269.5.peg.1255"/>
<dbReference type="PANTHER" id="PTHR30040:SF2">
    <property type="entry name" value="FAD:PROTEIN FMN TRANSFERASE"/>
    <property type="match status" value="1"/>
</dbReference>
<dbReference type="HOGENOM" id="CLU_044403_2_1_5"/>
<evidence type="ECO:0000256" key="6">
    <source>
        <dbReference type="ARBA" id="ARBA00022723"/>
    </source>
</evidence>
<evidence type="ECO:0000256" key="8">
    <source>
        <dbReference type="ARBA" id="ARBA00022842"/>
    </source>
</evidence>
<keyword evidence="5" id="KW-0808">Transferase</keyword>
<dbReference type="EC" id="2.7.1.180" evidence="2"/>
<dbReference type="SUPFAM" id="SSF143631">
    <property type="entry name" value="ApbE-like"/>
    <property type="match status" value="1"/>
</dbReference>
<comment type="cofactor">
    <cofactor evidence="1">
        <name>Mg(2+)</name>
        <dbReference type="ChEBI" id="CHEBI:18420"/>
    </cofactor>
</comment>
<keyword evidence="7" id="KW-0274">FAD</keyword>
<organism evidence="11 12">
    <name type="scientific">Sphingomonas sanxanigenens DSM 19645 = NX02</name>
    <dbReference type="NCBI Taxonomy" id="1123269"/>
    <lineage>
        <taxon>Bacteria</taxon>
        <taxon>Pseudomonadati</taxon>
        <taxon>Pseudomonadota</taxon>
        <taxon>Alphaproteobacteria</taxon>
        <taxon>Sphingomonadales</taxon>
        <taxon>Sphingomonadaceae</taxon>
        <taxon>Sphingomonas</taxon>
    </lineage>
</organism>
<evidence type="ECO:0000256" key="4">
    <source>
        <dbReference type="ARBA" id="ARBA00022630"/>
    </source>
</evidence>
<dbReference type="AlphaFoldDB" id="W0A7G4"/>
<keyword evidence="4" id="KW-0285">Flavoprotein</keyword>
<gene>
    <name evidence="11" type="ORF">NX02_06480</name>
</gene>
<evidence type="ECO:0000256" key="3">
    <source>
        <dbReference type="ARBA" id="ARBA00016337"/>
    </source>
</evidence>
<dbReference type="EMBL" id="CP006644">
    <property type="protein sequence ID" value="AHE53026.1"/>
    <property type="molecule type" value="Genomic_DNA"/>
</dbReference>
<evidence type="ECO:0000256" key="9">
    <source>
        <dbReference type="ARBA" id="ARBA00031306"/>
    </source>
</evidence>
<evidence type="ECO:0000313" key="11">
    <source>
        <dbReference type="EMBL" id="AHE53026.1"/>
    </source>
</evidence>
<evidence type="ECO:0000256" key="2">
    <source>
        <dbReference type="ARBA" id="ARBA00011955"/>
    </source>
</evidence>
<evidence type="ECO:0000313" key="12">
    <source>
        <dbReference type="Proteomes" id="UP000018851"/>
    </source>
</evidence>
<keyword evidence="6" id="KW-0479">Metal-binding</keyword>
<keyword evidence="8" id="KW-0460">Magnesium</keyword>
<evidence type="ECO:0000256" key="5">
    <source>
        <dbReference type="ARBA" id="ARBA00022679"/>
    </source>
</evidence>
<dbReference type="InterPro" id="IPR003374">
    <property type="entry name" value="ApbE-like_sf"/>
</dbReference>
<dbReference type="STRING" id="1123269.NX02_06480"/>
<dbReference type="RefSeq" id="WP_025291305.1">
    <property type="nucleotide sequence ID" value="NZ_CP006644.1"/>
</dbReference>
<evidence type="ECO:0000256" key="10">
    <source>
        <dbReference type="ARBA" id="ARBA00048540"/>
    </source>
</evidence>
<dbReference type="GO" id="GO:0046872">
    <property type="term" value="F:metal ion binding"/>
    <property type="evidence" value="ECO:0007669"/>
    <property type="project" value="UniProtKB-KW"/>
</dbReference>
<accession>W0A7G4</accession>
<reference evidence="11 12" key="1">
    <citation type="submission" date="2013-07" db="EMBL/GenBank/DDBJ databases">
        <title>Completed genome of Sphingomonas sanxanigenens NX02.</title>
        <authorList>
            <person name="Ma T."/>
            <person name="Huang H."/>
            <person name="Wu M."/>
            <person name="Li X."/>
            <person name="Li G."/>
        </authorList>
    </citation>
    <scope>NUCLEOTIDE SEQUENCE [LARGE SCALE GENOMIC DNA]</scope>
    <source>
        <strain evidence="11 12">NX02</strain>
    </source>
</reference>
<comment type="catalytic activity">
    <reaction evidence="10">
        <text>L-threonyl-[protein] + FAD = FMN-L-threonyl-[protein] + AMP + H(+)</text>
        <dbReference type="Rhea" id="RHEA:36847"/>
        <dbReference type="Rhea" id="RHEA-COMP:11060"/>
        <dbReference type="Rhea" id="RHEA-COMP:11061"/>
        <dbReference type="ChEBI" id="CHEBI:15378"/>
        <dbReference type="ChEBI" id="CHEBI:30013"/>
        <dbReference type="ChEBI" id="CHEBI:57692"/>
        <dbReference type="ChEBI" id="CHEBI:74257"/>
        <dbReference type="ChEBI" id="CHEBI:456215"/>
        <dbReference type="EC" id="2.7.1.180"/>
    </reaction>
</comment>
<dbReference type="Gene3D" id="3.10.520.10">
    <property type="entry name" value="ApbE-like domains"/>
    <property type="match status" value="1"/>
</dbReference>
<keyword evidence="12" id="KW-1185">Reference proteome</keyword>
<evidence type="ECO:0000256" key="7">
    <source>
        <dbReference type="ARBA" id="ARBA00022827"/>
    </source>
</evidence>
<protein>
    <recommendedName>
        <fullName evidence="3">FAD:protein FMN transferase</fullName>
        <ecNumber evidence="2">2.7.1.180</ecNumber>
    </recommendedName>
    <alternativeName>
        <fullName evidence="9">Flavin transferase</fullName>
    </alternativeName>
</protein>
<dbReference type="Pfam" id="PF02424">
    <property type="entry name" value="ApbE"/>
    <property type="match status" value="1"/>
</dbReference>
<name>W0A7G4_9SPHN</name>
<dbReference type="Proteomes" id="UP000018851">
    <property type="component" value="Chromosome"/>
</dbReference>
<proteinExistence type="predicted"/>